<proteinExistence type="predicted"/>
<feature type="transmembrane region" description="Helical" evidence="1">
    <location>
        <begin position="56"/>
        <end position="78"/>
    </location>
</feature>
<feature type="transmembrane region" description="Helical" evidence="1">
    <location>
        <begin position="146"/>
        <end position="166"/>
    </location>
</feature>
<keyword evidence="1" id="KW-1133">Transmembrane helix</keyword>
<feature type="transmembrane region" description="Helical" evidence="1">
    <location>
        <begin position="172"/>
        <end position="189"/>
    </location>
</feature>
<evidence type="ECO:0000313" key="4">
    <source>
        <dbReference type="Proteomes" id="UP000464657"/>
    </source>
</evidence>
<evidence type="ECO:0000256" key="1">
    <source>
        <dbReference type="SAM" id="Phobius"/>
    </source>
</evidence>
<accession>A0A7L4ZH77</accession>
<dbReference type="PANTHER" id="PTHR14969:SF13">
    <property type="entry name" value="AT30094P"/>
    <property type="match status" value="1"/>
</dbReference>
<keyword evidence="1" id="KW-0812">Transmembrane</keyword>
<keyword evidence="4" id="KW-1185">Reference proteome</keyword>
<dbReference type="Proteomes" id="UP000464657">
    <property type="component" value="Chromosome"/>
</dbReference>
<dbReference type="OrthoDB" id="9789113at2"/>
<reference evidence="3 4" key="1">
    <citation type="journal article" date="2013" name="Int. J. Syst. Evol. Microbiol.">
        <title>Kordia antarctica sp. nov., isolated from Antarctic seawater.</title>
        <authorList>
            <person name="Baek K."/>
            <person name="Choi A."/>
            <person name="Kang I."/>
            <person name="Lee K."/>
            <person name="Cho J.C."/>
        </authorList>
    </citation>
    <scope>NUCLEOTIDE SEQUENCE [LARGE SCALE GENOMIC DNA]</scope>
    <source>
        <strain evidence="3 4">IMCC3317</strain>
    </source>
</reference>
<keyword evidence="1" id="KW-0472">Membrane</keyword>
<gene>
    <name evidence="3" type="ORF">IMCC3317_06200</name>
</gene>
<feature type="transmembrane region" description="Helical" evidence="1">
    <location>
        <begin position="118"/>
        <end position="139"/>
    </location>
</feature>
<evidence type="ECO:0000313" key="3">
    <source>
        <dbReference type="EMBL" id="QHI35274.1"/>
    </source>
</evidence>
<name>A0A7L4ZH77_9FLAO</name>
<protein>
    <recommendedName>
        <fullName evidence="2">Phosphatidic acid phosphatase type 2/haloperoxidase domain-containing protein</fullName>
    </recommendedName>
</protein>
<dbReference type="SUPFAM" id="SSF48317">
    <property type="entry name" value="Acid phosphatase/Vanadium-dependent haloperoxidase"/>
    <property type="match status" value="1"/>
</dbReference>
<dbReference type="Pfam" id="PF01569">
    <property type="entry name" value="PAP2"/>
    <property type="match status" value="1"/>
</dbReference>
<dbReference type="SMART" id="SM00014">
    <property type="entry name" value="acidPPc"/>
    <property type="match status" value="1"/>
</dbReference>
<dbReference type="KEGG" id="kan:IMCC3317_06200"/>
<sequence length="198" mass="22742">MIDQLINYDKELFLFLNGLGTPTWDGFWMFITDKYYAIPLYAFLLILILKTHNKKEIFFTLVLVALLITITDQTANLFKKTLFLRLRPCHTADLIDHMRLVKTTLINGKLEPYCGGQFGYFSGHASNAMALATFIGLVLRKHFKYIVFILLFWAACVGYSRIYIGVHFPGDVLTGMIFGGIYGGIIFKLQQFLIRKYA</sequence>
<dbReference type="InterPro" id="IPR036938">
    <property type="entry name" value="PAP2/HPO_sf"/>
</dbReference>
<feature type="transmembrane region" description="Helical" evidence="1">
    <location>
        <begin position="27"/>
        <end position="49"/>
    </location>
</feature>
<dbReference type="CDD" id="cd03395">
    <property type="entry name" value="PAP2_like_4"/>
    <property type="match status" value="1"/>
</dbReference>
<dbReference type="EMBL" id="CP019288">
    <property type="protein sequence ID" value="QHI35274.1"/>
    <property type="molecule type" value="Genomic_DNA"/>
</dbReference>
<dbReference type="PANTHER" id="PTHR14969">
    <property type="entry name" value="SPHINGOSINE-1-PHOSPHATE PHOSPHOHYDROLASE"/>
    <property type="match status" value="1"/>
</dbReference>
<feature type="domain" description="Phosphatidic acid phosphatase type 2/haloperoxidase" evidence="2">
    <location>
        <begin position="60"/>
        <end position="187"/>
    </location>
</feature>
<dbReference type="InterPro" id="IPR000326">
    <property type="entry name" value="PAP2/HPO"/>
</dbReference>
<dbReference type="AlphaFoldDB" id="A0A7L4ZH77"/>
<organism evidence="3 4">
    <name type="scientific">Kordia antarctica</name>
    <dbReference type="NCBI Taxonomy" id="1218801"/>
    <lineage>
        <taxon>Bacteria</taxon>
        <taxon>Pseudomonadati</taxon>
        <taxon>Bacteroidota</taxon>
        <taxon>Flavobacteriia</taxon>
        <taxon>Flavobacteriales</taxon>
        <taxon>Flavobacteriaceae</taxon>
        <taxon>Kordia</taxon>
    </lineage>
</organism>
<evidence type="ECO:0000259" key="2">
    <source>
        <dbReference type="SMART" id="SM00014"/>
    </source>
</evidence>
<dbReference type="RefSeq" id="WP_160128026.1">
    <property type="nucleotide sequence ID" value="NZ_CP019288.1"/>
</dbReference>
<dbReference type="Gene3D" id="1.20.144.10">
    <property type="entry name" value="Phosphatidic acid phosphatase type 2/haloperoxidase"/>
    <property type="match status" value="1"/>
</dbReference>